<feature type="transmembrane region" description="Helical" evidence="1">
    <location>
        <begin position="235"/>
        <end position="259"/>
    </location>
</feature>
<evidence type="ECO:0000313" key="4">
    <source>
        <dbReference type="Proteomes" id="UP000225889"/>
    </source>
</evidence>
<dbReference type="RefSeq" id="WP_099391275.1">
    <property type="nucleotide sequence ID" value="NZ_PDYF01000007.1"/>
</dbReference>
<sequence>MKTSLRLIKYLGAIVLSFILMTFIPSLVLSYINFTNYYVMVSVYLLVIIGILAVTVIVCGEKKVFAFSLKSFKDTFVIGGVMTAITAFYLVTNIYTAIKEYGTPLMDGKTIVLFLLLNFLGAGIREELLTRGVWLTFFRKAFGNSKASYIVAMSLSSILFGAIHITNLDGAVDPTPIYAQIIYAIGIGFFLAALYLRTGNLWGNMVLHFLFDISLMVKPMIYGNRSDMDVLIGEWLGSGIILKSILISVVSVVIGLYLIRGDKFKEIAEVE</sequence>
<keyword evidence="1" id="KW-0812">Transmembrane</keyword>
<dbReference type="InterPro" id="IPR003675">
    <property type="entry name" value="Rce1/LyrA-like_dom"/>
</dbReference>
<feature type="transmembrane region" description="Helical" evidence="1">
    <location>
        <begin position="177"/>
        <end position="196"/>
    </location>
</feature>
<feature type="transmembrane region" description="Helical" evidence="1">
    <location>
        <begin position="205"/>
        <end position="223"/>
    </location>
</feature>
<dbReference type="AlphaFoldDB" id="A0A2G3DYV3"/>
<keyword evidence="1" id="KW-0472">Membrane</keyword>
<comment type="caution">
    <text evidence="3">The sequence shown here is derived from an EMBL/GenBank/DDBJ whole genome shotgun (WGS) entry which is preliminary data.</text>
</comment>
<feature type="transmembrane region" description="Helical" evidence="1">
    <location>
        <begin position="7"/>
        <end position="32"/>
    </location>
</feature>
<feature type="domain" description="CAAX prenyl protease 2/Lysostaphin resistance protein A-like" evidence="2">
    <location>
        <begin position="111"/>
        <end position="213"/>
    </location>
</feature>
<feature type="transmembrane region" description="Helical" evidence="1">
    <location>
        <begin position="38"/>
        <end position="60"/>
    </location>
</feature>
<dbReference type="GO" id="GO:0004175">
    <property type="term" value="F:endopeptidase activity"/>
    <property type="evidence" value="ECO:0007669"/>
    <property type="project" value="UniProtKB-ARBA"/>
</dbReference>
<dbReference type="Proteomes" id="UP000225889">
    <property type="component" value="Unassembled WGS sequence"/>
</dbReference>
<gene>
    <name evidence="3" type="ORF">CSX01_02190</name>
</gene>
<reference evidence="3 4" key="2">
    <citation type="submission" date="2017-10" db="EMBL/GenBank/DDBJ databases">
        <authorList>
            <person name="Banno H."/>
            <person name="Chua N.-H."/>
        </authorList>
    </citation>
    <scope>NUCLEOTIDE SEQUENCE [LARGE SCALE GENOMIC DNA]</scope>
    <source>
        <strain evidence="3 4">JK626</strain>
    </source>
</reference>
<keyword evidence="1" id="KW-1133">Transmembrane helix</keyword>
<feature type="transmembrane region" description="Helical" evidence="1">
    <location>
        <begin position="110"/>
        <end position="126"/>
    </location>
</feature>
<evidence type="ECO:0000256" key="1">
    <source>
        <dbReference type="SAM" id="Phobius"/>
    </source>
</evidence>
<accession>A0A2G3DYV3</accession>
<organism evidence="3 4">
    <name type="scientific">Pseudobutyrivibrio ruminis</name>
    <dbReference type="NCBI Taxonomy" id="46206"/>
    <lineage>
        <taxon>Bacteria</taxon>
        <taxon>Bacillati</taxon>
        <taxon>Bacillota</taxon>
        <taxon>Clostridia</taxon>
        <taxon>Lachnospirales</taxon>
        <taxon>Lachnospiraceae</taxon>
        <taxon>Pseudobutyrivibrio</taxon>
    </lineage>
</organism>
<evidence type="ECO:0000259" key="2">
    <source>
        <dbReference type="Pfam" id="PF02517"/>
    </source>
</evidence>
<proteinExistence type="predicted"/>
<dbReference type="EMBL" id="PDYF01000007">
    <property type="protein sequence ID" value="PHU36063.1"/>
    <property type="molecule type" value="Genomic_DNA"/>
</dbReference>
<feature type="transmembrane region" description="Helical" evidence="1">
    <location>
        <begin position="76"/>
        <end position="98"/>
    </location>
</feature>
<protein>
    <recommendedName>
        <fullName evidence="2">CAAX prenyl protease 2/Lysostaphin resistance protein A-like domain-containing protein</fullName>
    </recommendedName>
</protein>
<name>A0A2G3DYV3_9FIRM</name>
<reference evidence="3 4" key="1">
    <citation type="submission" date="2017-10" db="EMBL/GenBank/DDBJ databases">
        <title>Resolving the taxonomy of Roseburia spp., Eubacterium rectale and Agathobacter spp. through phylogenomic analysis.</title>
        <authorList>
            <person name="Sheridan P.O."/>
            <person name="Walker A.W."/>
            <person name="Duncan S.H."/>
            <person name="Scott K.P."/>
            <person name="Toole P.W.O."/>
            <person name="Luis P."/>
            <person name="Flint H.J."/>
        </authorList>
    </citation>
    <scope>NUCLEOTIDE SEQUENCE [LARGE SCALE GENOMIC DNA]</scope>
    <source>
        <strain evidence="3 4">JK626</strain>
    </source>
</reference>
<evidence type="ECO:0000313" key="3">
    <source>
        <dbReference type="EMBL" id="PHU36063.1"/>
    </source>
</evidence>
<dbReference type="GO" id="GO:0080120">
    <property type="term" value="P:CAAX-box protein maturation"/>
    <property type="evidence" value="ECO:0007669"/>
    <property type="project" value="UniProtKB-ARBA"/>
</dbReference>
<feature type="transmembrane region" description="Helical" evidence="1">
    <location>
        <begin position="147"/>
        <end position="165"/>
    </location>
</feature>
<dbReference type="Pfam" id="PF02517">
    <property type="entry name" value="Rce1-like"/>
    <property type="match status" value="1"/>
</dbReference>